<dbReference type="EMBL" id="CXPG01000012">
    <property type="protein sequence ID" value="CTQ32018.1"/>
    <property type="molecule type" value="Genomic_DNA"/>
</dbReference>
<evidence type="ECO:0000313" key="1">
    <source>
        <dbReference type="EMBL" id="CTQ32018.1"/>
    </source>
</evidence>
<dbReference type="Proteomes" id="UP000048908">
    <property type="component" value="Unassembled WGS sequence"/>
</dbReference>
<proteinExistence type="predicted"/>
<gene>
    <name evidence="1" type="ORF">JAN5088_00777</name>
</gene>
<evidence type="ECO:0000313" key="2">
    <source>
        <dbReference type="Proteomes" id="UP000048908"/>
    </source>
</evidence>
<dbReference type="RefSeq" id="WP_074962601.1">
    <property type="nucleotide sequence ID" value="NZ_CXPG01000012.1"/>
</dbReference>
<dbReference type="STRING" id="282197.SAMN04488517_104217"/>
<protein>
    <submittedName>
        <fullName evidence="1">Putative secreted (Periplasmic) protein</fullName>
    </submittedName>
</protein>
<sequence>MRTVFYALSICLVVALAFWAYDEGYRTRATERAVARLERTIGARHQELSMLKAEWAYLNRPDRLHELAEMNFESLGLVPLAPDHFALADQVSFAPPPPPEPPRNRIAGKVLERQIGDVIIMNHVFGAEAESRVIAPPTLADDGEQLP</sequence>
<organism evidence="1 2">
    <name type="scientific">Jannaschia rubra</name>
    <dbReference type="NCBI Taxonomy" id="282197"/>
    <lineage>
        <taxon>Bacteria</taxon>
        <taxon>Pseudomonadati</taxon>
        <taxon>Pseudomonadota</taxon>
        <taxon>Alphaproteobacteria</taxon>
        <taxon>Rhodobacterales</taxon>
        <taxon>Roseobacteraceae</taxon>
        <taxon>Jannaschia</taxon>
    </lineage>
</organism>
<name>A0A0M6XM62_9RHOB</name>
<dbReference type="AlphaFoldDB" id="A0A0M6XM62"/>
<reference evidence="1 2" key="1">
    <citation type="submission" date="2015-07" db="EMBL/GenBank/DDBJ databases">
        <authorList>
            <person name="Noorani M."/>
        </authorList>
    </citation>
    <scope>NUCLEOTIDE SEQUENCE [LARGE SCALE GENOMIC DNA]</scope>
    <source>
        <strain evidence="1 2">CECT 5088</strain>
    </source>
</reference>
<keyword evidence="2" id="KW-1185">Reference proteome</keyword>
<accession>A0A0M6XM62</accession>